<evidence type="ECO:0000313" key="2">
    <source>
        <dbReference type="EMBL" id="GEM49112.1"/>
    </source>
</evidence>
<reference evidence="2 3" key="1">
    <citation type="submission" date="2019-07" db="EMBL/GenBank/DDBJ databases">
        <title>Whole genome shotgun sequence of Deinococcus cellulosilyticus NBRC 106333.</title>
        <authorList>
            <person name="Hosoyama A."/>
            <person name="Uohara A."/>
            <person name="Ohji S."/>
            <person name="Ichikawa N."/>
        </authorList>
    </citation>
    <scope>NUCLEOTIDE SEQUENCE [LARGE SCALE GENOMIC DNA]</scope>
    <source>
        <strain evidence="2 3">NBRC 106333</strain>
    </source>
</reference>
<evidence type="ECO:0000313" key="3">
    <source>
        <dbReference type="Proteomes" id="UP000321306"/>
    </source>
</evidence>
<protein>
    <submittedName>
        <fullName evidence="2">Uncharacterized protein</fullName>
    </submittedName>
</protein>
<dbReference type="RefSeq" id="WP_146889054.1">
    <property type="nucleotide sequence ID" value="NZ_BJXB01000028.1"/>
</dbReference>
<gene>
    <name evidence="2" type="ORF">DC3_47470</name>
</gene>
<feature type="chain" id="PRO_5021964731" evidence="1">
    <location>
        <begin position="23"/>
        <end position="597"/>
    </location>
</feature>
<dbReference type="EMBL" id="BJXB01000028">
    <property type="protein sequence ID" value="GEM49112.1"/>
    <property type="molecule type" value="Genomic_DNA"/>
</dbReference>
<evidence type="ECO:0000256" key="1">
    <source>
        <dbReference type="SAM" id="SignalP"/>
    </source>
</evidence>
<keyword evidence="1" id="KW-0732">Signal</keyword>
<dbReference type="PROSITE" id="PS51257">
    <property type="entry name" value="PROKAR_LIPOPROTEIN"/>
    <property type="match status" value="1"/>
</dbReference>
<keyword evidence="3" id="KW-1185">Reference proteome</keyword>
<feature type="signal peptide" evidence="1">
    <location>
        <begin position="1"/>
        <end position="22"/>
    </location>
</feature>
<dbReference type="OrthoDB" id="61209at2"/>
<name>A0A511N8E3_DEIC1</name>
<dbReference type="SUPFAM" id="SSF89372">
    <property type="entry name" value="Fucose-specific lectin"/>
    <property type="match status" value="1"/>
</dbReference>
<proteinExistence type="predicted"/>
<sequence length="597" mass="64625">MKKWLKLSLLSLLLAGCSTQMKTPELPTLPNHSRLLEIQFGGVGTSSITSQILQVGGTASIHKQGMTEASGLSFSYQGAETFTSKDGLTRYIQVHYEVTNTSGQTYHNLGFLPVVVSDTDGDSSNNATTSTIAGTPFKHVKHYDGTTAPDSTAQGLTVTYAKRFNTEANALQNLTTTSTYRSGLDVTGFEVTDPTGLEVTEVKNQGWKFQNSLASGASALMTFSVSFPIPADKKLAPFSFSLMVAYTEGIPDADFYGNDLTVDPTRGNKHPDIVLDSSGAPIVVWDESPHGTHADVLVKRWNGHTWEQLGGVVGFTNWSSYTDPAIAINGADLPVVTYTEGSTTFVKQWNGTSWVQLGGALTTDNQVYWQDVAINSQDQVLVAYEEGRDGFHTYVKQWDGTSWTMLGGSLRVNASGFSTDNAIAIGPDDRPVVAFLELVSGQSYNLYSKQWNGSTWVQLGGALDVTLSNPINELDVAVDGQNRPVVTWVENVVGQSNNVYVKRWTGTAWEQLGAALDVSLTANPDYPTVKINTQDQPVVVFVEDGVIYSKTWNGTGWVQGSTPYSFGTGGADMPAFALDGDTPIVTWVENNKTYVKR</sequence>
<accession>A0A511N8E3</accession>
<dbReference type="AlphaFoldDB" id="A0A511N8E3"/>
<dbReference type="Proteomes" id="UP000321306">
    <property type="component" value="Unassembled WGS sequence"/>
</dbReference>
<comment type="caution">
    <text evidence="2">The sequence shown here is derived from an EMBL/GenBank/DDBJ whole genome shotgun (WGS) entry which is preliminary data.</text>
</comment>
<organism evidence="2 3">
    <name type="scientific">Deinococcus cellulosilyticus (strain DSM 18568 / NBRC 106333 / KACC 11606 / 5516J-15)</name>
    <dbReference type="NCBI Taxonomy" id="1223518"/>
    <lineage>
        <taxon>Bacteria</taxon>
        <taxon>Thermotogati</taxon>
        <taxon>Deinococcota</taxon>
        <taxon>Deinococci</taxon>
        <taxon>Deinococcales</taxon>
        <taxon>Deinococcaceae</taxon>
        <taxon>Deinococcus</taxon>
    </lineage>
</organism>